<evidence type="ECO:0000256" key="1">
    <source>
        <dbReference type="ARBA" id="ARBA00004651"/>
    </source>
</evidence>
<feature type="transmembrane region" description="Helical" evidence="7">
    <location>
        <begin position="255"/>
        <end position="275"/>
    </location>
</feature>
<comment type="subcellular location">
    <subcellularLocation>
        <location evidence="1 7">Cell membrane</location>
        <topology evidence="1 7">Multi-pass membrane protein</topology>
    </subcellularLocation>
</comment>
<evidence type="ECO:0000313" key="9">
    <source>
        <dbReference type="EMBL" id="MCE7027079.1"/>
    </source>
</evidence>
<feature type="transmembrane region" description="Helical" evidence="7">
    <location>
        <begin position="478"/>
        <end position="499"/>
    </location>
</feature>
<evidence type="ECO:0000256" key="2">
    <source>
        <dbReference type="ARBA" id="ARBA00022448"/>
    </source>
</evidence>
<dbReference type="FunFam" id="1.10.3720.10:FF:000088">
    <property type="entry name" value="Iron(III) ABC transporter, permease protein"/>
    <property type="match status" value="1"/>
</dbReference>
<dbReference type="PROSITE" id="PS50928">
    <property type="entry name" value="ABC_TM1"/>
    <property type="match status" value="2"/>
</dbReference>
<dbReference type="InterPro" id="IPR000515">
    <property type="entry name" value="MetI-like"/>
</dbReference>
<dbReference type="EMBL" id="JAJUWU010000003">
    <property type="protein sequence ID" value="MCE7027079.1"/>
    <property type="molecule type" value="Genomic_DNA"/>
</dbReference>
<protein>
    <submittedName>
        <fullName evidence="9">Iron ABC transporter permease</fullName>
    </submittedName>
</protein>
<dbReference type="PANTHER" id="PTHR30183:SF2">
    <property type="entry name" value="IRON UTILIZATION PROTEIN"/>
    <property type="match status" value="1"/>
</dbReference>
<keyword evidence="2 7" id="KW-0813">Transport</keyword>
<evidence type="ECO:0000256" key="5">
    <source>
        <dbReference type="ARBA" id="ARBA00022989"/>
    </source>
</evidence>
<dbReference type="InterPro" id="IPR035906">
    <property type="entry name" value="MetI-like_sf"/>
</dbReference>
<evidence type="ECO:0000256" key="4">
    <source>
        <dbReference type="ARBA" id="ARBA00022692"/>
    </source>
</evidence>
<evidence type="ECO:0000256" key="3">
    <source>
        <dbReference type="ARBA" id="ARBA00022475"/>
    </source>
</evidence>
<feature type="transmembrane region" description="Helical" evidence="7">
    <location>
        <begin position="535"/>
        <end position="553"/>
    </location>
</feature>
<evidence type="ECO:0000256" key="6">
    <source>
        <dbReference type="ARBA" id="ARBA00023136"/>
    </source>
</evidence>
<feature type="transmembrane region" description="Helical" evidence="7">
    <location>
        <begin position="427"/>
        <end position="446"/>
    </location>
</feature>
<feature type="transmembrane region" description="Helical" evidence="7">
    <location>
        <begin position="305"/>
        <end position="326"/>
    </location>
</feature>
<evidence type="ECO:0000313" key="10">
    <source>
        <dbReference type="Proteomes" id="UP001139035"/>
    </source>
</evidence>
<accession>A0A9X1NZM5</accession>
<dbReference type="Gene3D" id="1.10.3720.10">
    <property type="entry name" value="MetI-like"/>
    <property type="match status" value="2"/>
</dbReference>
<feature type="transmembrane region" description="Helical" evidence="7">
    <location>
        <begin position="346"/>
        <end position="370"/>
    </location>
</feature>
<feature type="transmembrane region" description="Helical" evidence="7">
    <location>
        <begin position="158"/>
        <end position="177"/>
    </location>
</feature>
<keyword evidence="5 7" id="KW-1133">Transmembrane helix</keyword>
<evidence type="ECO:0000259" key="8">
    <source>
        <dbReference type="PROSITE" id="PS50928"/>
    </source>
</evidence>
<feature type="domain" description="ABC transmembrane type-1" evidence="8">
    <location>
        <begin position="347"/>
        <end position="553"/>
    </location>
</feature>
<organism evidence="9 10">
    <name type="scientific">Jiella avicenniae</name>
    <dbReference type="NCBI Taxonomy" id="2907202"/>
    <lineage>
        <taxon>Bacteria</taxon>
        <taxon>Pseudomonadati</taxon>
        <taxon>Pseudomonadota</taxon>
        <taxon>Alphaproteobacteria</taxon>
        <taxon>Hyphomicrobiales</taxon>
        <taxon>Aurantimonadaceae</taxon>
        <taxon>Jiella</taxon>
    </lineage>
</organism>
<dbReference type="Pfam" id="PF00528">
    <property type="entry name" value="BPD_transp_1"/>
    <property type="match status" value="1"/>
</dbReference>
<dbReference type="Proteomes" id="UP001139035">
    <property type="component" value="Unassembled WGS sequence"/>
</dbReference>
<keyword evidence="10" id="KW-1185">Reference proteome</keyword>
<feature type="transmembrane region" description="Helical" evidence="7">
    <location>
        <begin position="75"/>
        <end position="95"/>
    </location>
</feature>
<keyword evidence="6 7" id="KW-0472">Membrane</keyword>
<feature type="domain" description="ABC transmembrane type-1" evidence="8">
    <location>
        <begin position="69"/>
        <end position="274"/>
    </location>
</feature>
<reference evidence="9" key="1">
    <citation type="submission" date="2022-01" db="EMBL/GenBank/DDBJ databases">
        <title>Jiella avicenniae sp. nov., a novel endophytic bacterium isolated from bark of Avicennia marina.</title>
        <authorList>
            <person name="Tuo L."/>
        </authorList>
    </citation>
    <scope>NUCLEOTIDE SEQUENCE</scope>
    <source>
        <strain evidence="9">CBK1P-4</strain>
    </source>
</reference>
<dbReference type="SUPFAM" id="SSF161098">
    <property type="entry name" value="MetI-like"/>
    <property type="match status" value="2"/>
</dbReference>
<dbReference type="GO" id="GO:0055085">
    <property type="term" value="P:transmembrane transport"/>
    <property type="evidence" value="ECO:0007669"/>
    <property type="project" value="InterPro"/>
</dbReference>
<feature type="transmembrane region" description="Helical" evidence="7">
    <location>
        <begin position="382"/>
        <end position="407"/>
    </location>
</feature>
<dbReference type="CDD" id="cd06261">
    <property type="entry name" value="TM_PBP2"/>
    <property type="match status" value="2"/>
</dbReference>
<dbReference type="PANTHER" id="PTHR30183">
    <property type="entry name" value="MOLYBDENUM TRANSPORT SYSTEM PERMEASE PROTEIN MODB"/>
    <property type="match status" value="1"/>
</dbReference>
<gene>
    <name evidence="9" type="ORF">LZD57_03670</name>
</gene>
<evidence type="ECO:0000256" key="7">
    <source>
        <dbReference type="RuleBase" id="RU363032"/>
    </source>
</evidence>
<sequence>MSVISSGKTRAFLPWRLDRRGRGDDGYLALAFAVAALVAMPFAALVWLAASGTSSNWSHLATTILPEASRVTLQLMLGVALLAGTFGVVTAWLVASFDFPGRRLFSWALVLPLAVPTYIAAYCFVEFLHFAGPVQSAIRAIFGFQTSRDYWFPDVRSLWGAILILSSVLYPYVYLTVRMVFLMQGRKAADVARTLGASQAAVFRKVLFPLARPAIAIGVSLALMESVNDIGAVEFLGVRTLTFAVYSTWLNRGDLYGATQIALLMLAVIVLLVLVERFARRRQRFTLGRADRPQPGSERLSGGKAFLASAACALPILLGFAIPLLVLGDYALKRLDQLGDPQLWRALFHTVTLAGTTGLATVLAGFMLAYGVRLTGSKRLLLMTRLAVLGYAVPGTVLAIGILIPLAGLDNWVDARMRAGFDVSTGLLLTGSGFAIVYAGFVRFMAMGHGSLESGFTKLSPHLDMAARTLGRSPGATLFEVILPLMRPALLTAFLLVFVETSKELSATILLRPFDFETLATFVYAQTSRSAFEDGAVAALLIVLVGILPVAILNRSILAETARG</sequence>
<feature type="transmembrane region" description="Helical" evidence="7">
    <location>
        <begin position="107"/>
        <end position="130"/>
    </location>
</feature>
<feature type="transmembrane region" description="Helical" evidence="7">
    <location>
        <begin position="26"/>
        <end position="50"/>
    </location>
</feature>
<dbReference type="GO" id="GO:0005886">
    <property type="term" value="C:plasma membrane"/>
    <property type="evidence" value="ECO:0007669"/>
    <property type="project" value="UniProtKB-SubCell"/>
</dbReference>
<proteinExistence type="inferred from homology"/>
<name>A0A9X1NZM5_9HYPH</name>
<dbReference type="AlphaFoldDB" id="A0A9X1NZM5"/>
<keyword evidence="3" id="KW-1003">Cell membrane</keyword>
<comment type="similarity">
    <text evidence="7">Belongs to the binding-protein-dependent transport system permease family.</text>
</comment>
<dbReference type="RefSeq" id="WP_233717760.1">
    <property type="nucleotide sequence ID" value="NZ_JAJUWU010000003.1"/>
</dbReference>
<keyword evidence="4 7" id="KW-0812">Transmembrane</keyword>
<comment type="caution">
    <text evidence="9">The sequence shown here is derived from an EMBL/GenBank/DDBJ whole genome shotgun (WGS) entry which is preliminary data.</text>
</comment>